<reference evidence="1 2" key="1">
    <citation type="journal article" date="2023" name="Life. Sci Alliance">
        <title>Evolutionary insights into 3D genome organization and epigenetic landscape of Vigna mungo.</title>
        <authorList>
            <person name="Junaid A."/>
            <person name="Singh B."/>
            <person name="Bhatia S."/>
        </authorList>
    </citation>
    <scope>NUCLEOTIDE SEQUENCE [LARGE SCALE GENOMIC DNA]</scope>
    <source>
        <strain evidence="1">Urdbean</strain>
    </source>
</reference>
<organism evidence="1 2">
    <name type="scientific">Vigna mungo</name>
    <name type="common">Black gram</name>
    <name type="synonym">Phaseolus mungo</name>
    <dbReference type="NCBI Taxonomy" id="3915"/>
    <lineage>
        <taxon>Eukaryota</taxon>
        <taxon>Viridiplantae</taxon>
        <taxon>Streptophyta</taxon>
        <taxon>Embryophyta</taxon>
        <taxon>Tracheophyta</taxon>
        <taxon>Spermatophyta</taxon>
        <taxon>Magnoliopsida</taxon>
        <taxon>eudicotyledons</taxon>
        <taxon>Gunneridae</taxon>
        <taxon>Pentapetalae</taxon>
        <taxon>rosids</taxon>
        <taxon>fabids</taxon>
        <taxon>Fabales</taxon>
        <taxon>Fabaceae</taxon>
        <taxon>Papilionoideae</taxon>
        <taxon>50 kb inversion clade</taxon>
        <taxon>NPAAA clade</taxon>
        <taxon>indigoferoid/millettioid clade</taxon>
        <taxon>Phaseoleae</taxon>
        <taxon>Vigna</taxon>
    </lineage>
</organism>
<gene>
    <name evidence="1" type="ORF">V8G54_003883</name>
</gene>
<name>A0AAQ3SEQ9_VIGMU</name>
<accession>A0AAQ3SEQ9</accession>
<dbReference type="AlphaFoldDB" id="A0AAQ3SEQ9"/>
<keyword evidence="2" id="KW-1185">Reference proteome</keyword>
<evidence type="ECO:0000313" key="2">
    <source>
        <dbReference type="Proteomes" id="UP001374535"/>
    </source>
</evidence>
<evidence type="ECO:0000313" key="1">
    <source>
        <dbReference type="EMBL" id="WVZ25339.1"/>
    </source>
</evidence>
<protein>
    <submittedName>
        <fullName evidence="1">Uncharacterized protein</fullName>
    </submittedName>
</protein>
<sequence length="124" mass="13778">MLQKFTLLRNGIQYFRVAMSARNSNYPRKSINITPPTVIIKILHLPLHDIQGFLIIMEQGGSEERFALCENFIGGGTVVGSRFVIERRQLLRRRNDSIGGGGSSGALERRKGRAVACDCNGCLE</sequence>
<dbReference type="Proteomes" id="UP001374535">
    <property type="component" value="Chromosome 1"/>
</dbReference>
<dbReference type="EMBL" id="CP144700">
    <property type="protein sequence ID" value="WVZ25339.1"/>
    <property type="molecule type" value="Genomic_DNA"/>
</dbReference>
<proteinExistence type="predicted"/>